<accession>A0A9W8HBY7</accession>
<dbReference type="InterPro" id="IPR037455">
    <property type="entry name" value="LucA/IucC-like"/>
</dbReference>
<dbReference type="GO" id="GO:0016881">
    <property type="term" value="F:acid-amino acid ligase activity"/>
    <property type="evidence" value="ECO:0007669"/>
    <property type="project" value="UniProtKB-ARBA"/>
</dbReference>
<dbReference type="Gene3D" id="1.10.510.40">
    <property type="match status" value="1"/>
</dbReference>
<feature type="domain" description="Aerobactin siderophore biosynthesis IucA/IucC N-terminal" evidence="1">
    <location>
        <begin position="179"/>
        <end position="407"/>
    </location>
</feature>
<comment type="caution">
    <text evidence="3">The sequence shown here is derived from an EMBL/GenBank/DDBJ whole genome shotgun (WGS) entry which is preliminary data.</text>
</comment>
<name>A0A9W8HBY7_9FUNG</name>
<dbReference type="PANTHER" id="PTHR34384">
    <property type="entry name" value="L-2,3-DIAMINOPROPANOATE--CITRATE LIGASE"/>
    <property type="match status" value="1"/>
</dbReference>
<dbReference type="InterPro" id="IPR007310">
    <property type="entry name" value="Aerobactin_biosyn_IucA/IucC_N"/>
</dbReference>
<evidence type="ECO:0000313" key="3">
    <source>
        <dbReference type="EMBL" id="KAJ2783426.1"/>
    </source>
</evidence>
<evidence type="ECO:0000259" key="1">
    <source>
        <dbReference type="Pfam" id="PF04183"/>
    </source>
</evidence>
<reference evidence="3" key="1">
    <citation type="submission" date="2022-07" db="EMBL/GenBank/DDBJ databases">
        <title>Phylogenomic reconstructions and comparative analyses of Kickxellomycotina fungi.</title>
        <authorList>
            <person name="Reynolds N.K."/>
            <person name="Stajich J.E."/>
            <person name="Barry K."/>
            <person name="Grigoriev I.V."/>
            <person name="Crous P."/>
            <person name="Smith M.E."/>
        </authorList>
    </citation>
    <scope>NUCLEOTIDE SEQUENCE</scope>
    <source>
        <strain evidence="3">NBRC 105414</strain>
    </source>
</reference>
<dbReference type="Proteomes" id="UP001140217">
    <property type="component" value="Unassembled WGS sequence"/>
</dbReference>
<dbReference type="OrthoDB" id="2117718at2759"/>
<protein>
    <recommendedName>
        <fullName evidence="5">Siderophore synthetase component</fullName>
    </recommendedName>
</protein>
<dbReference type="AlphaFoldDB" id="A0A9W8HBY7"/>
<keyword evidence="4" id="KW-1185">Reference proteome</keyword>
<dbReference type="GO" id="GO:0019290">
    <property type="term" value="P:siderophore biosynthetic process"/>
    <property type="evidence" value="ECO:0007669"/>
    <property type="project" value="InterPro"/>
</dbReference>
<gene>
    <name evidence="3" type="ORF">H4R18_001691</name>
</gene>
<evidence type="ECO:0008006" key="5">
    <source>
        <dbReference type="Google" id="ProtNLM"/>
    </source>
</evidence>
<sequence>MMPSNEPPALCPSAPSHAQRALFATVSRLLACLVNERLVDAYCVDRGGADSKYLLVVRRGSDPGACGHEGSVASQLCHRPVVGGKPLTTGIGAAAAATPVRLLDPEDLGAHQWLQRAGDEPAELVSDPGQIMALVGRWNGCGDADIAGVCAELASSVAHQTWAYAHRRPEPDILASAAVEWEQSIVEGHATHPMHRTRYAVPPLEPLGPATELMRLRLAFVAVPRREMKVEGAFEAMLAPLYSHAAPDCAPGGSPYILDHVDRAQELVVPVHPLHLPAVLAKFPFARRLPFSVPAAAQASLRTVVPEIPEPYAYDIKLPLGLKTSSALRTVSPWSTFVGPRVTEAIPHILRGAPVEGALLIAGEPASAVSADPDYDVAKYLSCIVREAPEQVCRPLGERVIVAAALTERSEAGESAAVRHWALATEAQRREFLRAYMCALFDAFLPPIMSHGFAFEAHPQNTLLRVDAQTGAIRGFIVRDFGGIKVHRDTFRRSIGVDIDMLPDSCTDAATMHEVYDLAHHTLIQCQAHRLVRALGLHYRGGGWAIVRRAFEQRVPADHPLRLAWYQPQFDLKSFVTMKLGGLYRHYAYVQVPNVLFYRSEDDGVVFPPAD</sequence>
<dbReference type="Pfam" id="PF06276">
    <property type="entry name" value="FhuF"/>
    <property type="match status" value="1"/>
</dbReference>
<dbReference type="EMBL" id="JANBUL010000047">
    <property type="protein sequence ID" value="KAJ2783426.1"/>
    <property type="molecule type" value="Genomic_DNA"/>
</dbReference>
<evidence type="ECO:0000259" key="2">
    <source>
        <dbReference type="Pfam" id="PF06276"/>
    </source>
</evidence>
<feature type="domain" description="Aerobactin siderophore biosynthesis IucA/IucC-like C-terminal" evidence="2">
    <location>
        <begin position="431"/>
        <end position="551"/>
    </location>
</feature>
<evidence type="ECO:0000313" key="4">
    <source>
        <dbReference type="Proteomes" id="UP001140217"/>
    </source>
</evidence>
<dbReference type="PANTHER" id="PTHR34384:SF5">
    <property type="entry name" value="L-2,3-DIAMINOPROPANOATE--CITRATE LIGASE"/>
    <property type="match status" value="1"/>
</dbReference>
<proteinExistence type="predicted"/>
<dbReference type="Pfam" id="PF04183">
    <property type="entry name" value="IucA_IucC"/>
    <property type="match status" value="1"/>
</dbReference>
<dbReference type="InterPro" id="IPR022770">
    <property type="entry name" value="IucA/IucC-like_C"/>
</dbReference>
<organism evidence="3 4">
    <name type="scientific">Coemansia javaensis</name>
    <dbReference type="NCBI Taxonomy" id="2761396"/>
    <lineage>
        <taxon>Eukaryota</taxon>
        <taxon>Fungi</taxon>
        <taxon>Fungi incertae sedis</taxon>
        <taxon>Zoopagomycota</taxon>
        <taxon>Kickxellomycotina</taxon>
        <taxon>Kickxellomycetes</taxon>
        <taxon>Kickxellales</taxon>
        <taxon>Kickxellaceae</taxon>
        <taxon>Coemansia</taxon>
    </lineage>
</organism>